<comment type="caution">
    <text evidence="2">The sequence shown here is derived from an EMBL/GenBank/DDBJ whole genome shotgun (WGS) entry which is preliminary data.</text>
</comment>
<dbReference type="EMBL" id="PZJX01000003">
    <property type="protein sequence ID" value="PTE12237.1"/>
    <property type="molecule type" value="Genomic_DNA"/>
</dbReference>
<reference evidence="2 3" key="1">
    <citation type="submission" date="2018-03" db="EMBL/GenBank/DDBJ databases">
        <title>Genome sequence of the symbiotic type strain Mesorhizobium helmanticense CSLC115NT isolated from Lotus corniculatus nodules.</title>
        <authorList>
            <person name="Sannazzaro A.I."/>
            <person name="Torres Tejerizo G.A."/>
            <person name="Dip D."/>
            <person name="Caballero M."/>
            <person name="Pistorio M."/>
            <person name="Estrella M.J."/>
        </authorList>
    </citation>
    <scope>NUCLEOTIDE SEQUENCE [LARGE SCALE GENOMIC DNA]</scope>
    <source>
        <strain evidence="2 3">CSLC115N</strain>
    </source>
</reference>
<gene>
    <name evidence="2" type="ORF">C9427_01210</name>
</gene>
<proteinExistence type="predicted"/>
<dbReference type="AlphaFoldDB" id="A0A2T4J316"/>
<feature type="domain" description="Thaumarchaeal output" evidence="1">
    <location>
        <begin position="147"/>
        <end position="324"/>
    </location>
</feature>
<sequence>MEADMPAEFVPKSVAQLPAPAASTESHELTDLCLALWAKMGLSWKPAVEWFPRVIVLHSAIYRTMFDSSPVGDIDAVLLADERRNSPLDNLRDHIPLAMVPVIDLGGRAGRFADVHFDLMQQTTWAETAKCILDFRRRREQLAAHIRSTNTPETRFLAHAFVAGKNIEAKRYPMTSASISYPGFPSAAKTIPIAEDLSHRGLLTKTFFDRVHECGACGSRRLTVREECPSCRSADIFETELIHHYRCAALRPEGEFRQGSALVCPKCSQQLRHYGKDYDKPGHSQICRKCKDSTSEPAVGFICQDCDAQADGDSVRRIDLFSYALTDQALSLLTGSEKKVPPSLAGLPPSLVQELDRARMAGAEGPPLAVTELRYGARDSLIKSKGQEVFEKLRRLFIENLSNYLAETGSVHRGDAADYFIMKGEGATTLSEQMPAMLSICEASLSEKLDPRPRVATKTGQASR</sequence>
<evidence type="ECO:0000313" key="3">
    <source>
        <dbReference type="Proteomes" id="UP000240259"/>
    </source>
</evidence>
<protein>
    <recommendedName>
        <fullName evidence="1">Thaumarchaeal output domain-containing protein</fullName>
    </recommendedName>
</protein>
<organism evidence="2 3">
    <name type="scientific">Mesorhizobium helmanticense</name>
    <dbReference type="NCBI Taxonomy" id="1776423"/>
    <lineage>
        <taxon>Bacteria</taxon>
        <taxon>Pseudomonadati</taxon>
        <taxon>Pseudomonadota</taxon>
        <taxon>Alphaproteobacteria</taxon>
        <taxon>Hyphomicrobiales</taxon>
        <taxon>Phyllobacteriaceae</taxon>
        <taxon>Mesorhizobium</taxon>
    </lineage>
</organism>
<dbReference type="Pfam" id="PF18551">
    <property type="entry name" value="TackOD1"/>
    <property type="match status" value="1"/>
</dbReference>
<evidence type="ECO:0000259" key="1">
    <source>
        <dbReference type="Pfam" id="PF18551"/>
    </source>
</evidence>
<dbReference type="InterPro" id="IPR040572">
    <property type="entry name" value="TackOD1"/>
</dbReference>
<keyword evidence="3" id="KW-1185">Reference proteome</keyword>
<dbReference type="Proteomes" id="UP000240259">
    <property type="component" value="Unassembled WGS sequence"/>
</dbReference>
<accession>A0A2T4J316</accession>
<name>A0A2T4J316_9HYPH</name>
<evidence type="ECO:0000313" key="2">
    <source>
        <dbReference type="EMBL" id="PTE12237.1"/>
    </source>
</evidence>